<dbReference type="InterPro" id="IPR015500">
    <property type="entry name" value="Peptidase_S8_subtilisin-rel"/>
</dbReference>
<evidence type="ECO:0000256" key="3">
    <source>
        <dbReference type="ARBA" id="ARBA00022801"/>
    </source>
</evidence>
<evidence type="ECO:0000256" key="7">
    <source>
        <dbReference type="SAM" id="SignalP"/>
    </source>
</evidence>
<dbReference type="Gene3D" id="3.40.50.200">
    <property type="entry name" value="Peptidase S8/S53 domain"/>
    <property type="match status" value="1"/>
</dbReference>
<evidence type="ECO:0000256" key="5">
    <source>
        <dbReference type="PROSITE-ProRule" id="PRU01240"/>
    </source>
</evidence>
<feature type="active site" description="Charge relay system" evidence="5">
    <location>
        <position position="172"/>
    </location>
</feature>
<dbReference type="Proteomes" id="UP000789508">
    <property type="component" value="Unassembled WGS sequence"/>
</dbReference>
<keyword evidence="2 5" id="KW-0645">Protease</keyword>
<evidence type="ECO:0000259" key="8">
    <source>
        <dbReference type="Pfam" id="PF00082"/>
    </source>
</evidence>
<dbReference type="OrthoDB" id="206201at2759"/>
<dbReference type="GO" id="GO:0004252">
    <property type="term" value="F:serine-type endopeptidase activity"/>
    <property type="evidence" value="ECO:0007669"/>
    <property type="project" value="UniProtKB-UniRule"/>
</dbReference>
<accession>A0A9N9GWC2</accession>
<dbReference type="InterPro" id="IPR023828">
    <property type="entry name" value="Peptidase_S8_Ser-AS"/>
</dbReference>
<dbReference type="PROSITE" id="PS51892">
    <property type="entry name" value="SUBTILASE"/>
    <property type="match status" value="1"/>
</dbReference>
<dbReference type="InterPro" id="IPR050131">
    <property type="entry name" value="Peptidase_S8_subtilisin-like"/>
</dbReference>
<proteinExistence type="inferred from homology"/>
<evidence type="ECO:0000313" key="10">
    <source>
        <dbReference type="Proteomes" id="UP000789508"/>
    </source>
</evidence>
<feature type="chain" id="PRO_5040433121" evidence="7">
    <location>
        <begin position="25"/>
        <end position="469"/>
    </location>
</feature>
<feature type="active site" description="Charge relay system" evidence="5">
    <location>
        <position position="204"/>
    </location>
</feature>
<gene>
    <name evidence="9" type="ORF">ALEPTO_LOCUS9485</name>
</gene>
<dbReference type="GO" id="GO:0006508">
    <property type="term" value="P:proteolysis"/>
    <property type="evidence" value="ECO:0007669"/>
    <property type="project" value="UniProtKB-KW"/>
</dbReference>
<protein>
    <submittedName>
        <fullName evidence="9">1957_t:CDS:1</fullName>
    </submittedName>
</protein>
<feature type="domain" description="Peptidase S8/S53" evidence="8">
    <location>
        <begin position="163"/>
        <end position="405"/>
    </location>
</feature>
<evidence type="ECO:0000256" key="1">
    <source>
        <dbReference type="ARBA" id="ARBA00011073"/>
    </source>
</evidence>
<dbReference type="EMBL" id="CAJVPS010007399">
    <property type="protein sequence ID" value="CAG8634436.1"/>
    <property type="molecule type" value="Genomic_DNA"/>
</dbReference>
<sequence>MSRPTIFLIHSLIILIIFSLNTNAESKLLVFTSPPSTEEMAYISSQYNVSKLIHLGDNFYVLPGDFDEKLKLDSRNDWWMSEDTIVRKIKPVNPDPVAEIGNGCNPPPPGMGGNLTVDPGSVKFENTTNDIIVQTNVKSWGLDRIDQRSLPLSKTYDFDQNAGEGVDVYVIDTGININHVDFEGRASWGLTAVPNTTDNDLLGHGTFVAGIIGGKVFGVAKKVNLIAVKCLDDNGEGTLNNILYGFEFIINHHNNSKRPAIANLSFGTQRDKLVDMAVNQVVSAGITVVAAAGNGDQYGRPEDACLSSPAASKSAIAVGATLANDTIAPWSNIGPCVTLFAPGDNVMSDLACTNYNAGIESGTSFSAPYVSGIIALMLSKYNLNPQNVKTQLTQLATKNAVRGLSGTQSPNLLAYSQVQELETGGAASDKLLGIGGVIMFRIVSVFLLIEQLQLSTNGAPKKSFLYIPI</sequence>
<dbReference type="PRINTS" id="PR00723">
    <property type="entry name" value="SUBTILISIN"/>
</dbReference>
<dbReference type="InterPro" id="IPR000209">
    <property type="entry name" value="Peptidase_S8/S53_dom"/>
</dbReference>
<dbReference type="FunFam" id="3.40.50.200:FF:000007">
    <property type="entry name" value="Subtilisin-like serine protease"/>
    <property type="match status" value="1"/>
</dbReference>
<keyword evidence="4 5" id="KW-0720">Serine protease</keyword>
<reference evidence="9" key="1">
    <citation type="submission" date="2021-06" db="EMBL/GenBank/DDBJ databases">
        <authorList>
            <person name="Kallberg Y."/>
            <person name="Tangrot J."/>
            <person name="Rosling A."/>
        </authorList>
    </citation>
    <scope>NUCLEOTIDE SEQUENCE</scope>
    <source>
        <strain evidence="9">FL130A</strain>
    </source>
</reference>
<evidence type="ECO:0000313" key="9">
    <source>
        <dbReference type="EMBL" id="CAG8634436.1"/>
    </source>
</evidence>
<organism evidence="9 10">
    <name type="scientific">Ambispora leptoticha</name>
    <dbReference type="NCBI Taxonomy" id="144679"/>
    <lineage>
        <taxon>Eukaryota</taxon>
        <taxon>Fungi</taxon>
        <taxon>Fungi incertae sedis</taxon>
        <taxon>Mucoromycota</taxon>
        <taxon>Glomeromycotina</taxon>
        <taxon>Glomeromycetes</taxon>
        <taxon>Archaeosporales</taxon>
        <taxon>Ambisporaceae</taxon>
        <taxon>Ambispora</taxon>
    </lineage>
</organism>
<evidence type="ECO:0000256" key="4">
    <source>
        <dbReference type="ARBA" id="ARBA00022825"/>
    </source>
</evidence>
<comment type="similarity">
    <text evidence="1 5 6">Belongs to the peptidase S8 family.</text>
</comment>
<keyword evidence="7" id="KW-0732">Signal</keyword>
<dbReference type="CDD" id="cd04077">
    <property type="entry name" value="Peptidases_S8_PCSK9_ProteinaseK_like"/>
    <property type="match status" value="1"/>
</dbReference>
<dbReference type="Pfam" id="PF00082">
    <property type="entry name" value="Peptidase_S8"/>
    <property type="match status" value="1"/>
</dbReference>
<evidence type="ECO:0000256" key="2">
    <source>
        <dbReference type="ARBA" id="ARBA00022670"/>
    </source>
</evidence>
<dbReference type="AlphaFoldDB" id="A0A9N9GWC2"/>
<dbReference type="PROSITE" id="PS00138">
    <property type="entry name" value="SUBTILASE_SER"/>
    <property type="match status" value="1"/>
</dbReference>
<dbReference type="InterPro" id="IPR022398">
    <property type="entry name" value="Peptidase_S8_His-AS"/>
</dbReference>
<dbReference type="PANTHER" id="PTHR43806">
    <property type="entry name" value="PEPTIDASE S8"/>
    <property type="match status" value="1"/>
</dbReference>
<comment type="caution">
    <text evidence="9">The sequence shown here is derived from an EMBL/GenBank/DDBJ whole genome shotgun (WGS) entry which is preliminary data.</text>
</comment>
<keyword evidence="3 5" id="KW-0378">Hydrolase</keyword>
<dbReference type="InterPro" id="IPR036852">
    <property type="entry name" value="Peptidase_S8/S53_dom_sf"/>
</dbReference>
<dbReference type="PANTHER" id="PTHR43806:SF13">
    <property type="entry name" value="SUBTILASE-TYPE PROTEINASE RRT12"/>
    <property type="match status" value="1"/>
</dbReference>
<keyword evidence="10" id="KW-1185">Reference proteome</keyword>
<dbReference type="PROSITE" id="PS00137">
    <property type="entry name" value="SUBTILASE_HIS"/>
    <property type="match status" value="1"/>
</dbReference>
<feature type="signal peptide" evidence="7">
    <location>
        <begin position="1"/>
        <end position="24"/>
    </location>
</feature>
<dbReference type="SUPFAM" id="SSF52743">
    <property type="entry name" value="Subtilisin-like"/>
    <property type="match status" value="1"/>
</dbReference>
<evidence type="ECO:0000256" key="6">
    <source>
        <dbReference type="RuleBase" id="RU003355"/>
    </source>
</evidence>
<dbReference type="PROSITE" id="PS00136">
    <property type="entry name" value="SUBTILASE_ASP"/>
    <property type="match status" value="1"/>
</dbReference>
<dbReference type="GO" id="GO:0005615">
    <property type="term" value="C:extracellular space"/>
    <property type="evidence" value="ECO:0007669"/>
    <property type="project" value="TreeGrafter"/>
</dbReference>
<dbReference type="InterPro" id="IPR023827">
    <property type="entry name" value="Peptidase_S8_Asp-AS"/>
</dbReference>
<name>A0A9N9GWC2_9GLOM</name>
<dbReference type="InterPro" id="IPR034193">
    <property type="entry name" value="PCSK9_ProteinaseK-like"/>
</dbReference>
<feature type="active site" description="Charge relay system" evidence="5">
    <location>
        <position position="364"/>
    </location>
</feature>